<organism evidence="2 3">
    <name type="scientific">Fimbriiglobus ruber</name>
    <dbReference type="NCBI Taxonomy" id="1908690"/>
    <lineage>
        <taxon>Bacteria</taxon>
        <taxon>Pseudomonadati</taxon>
        <taxon>Planctomycetota</taxon>
        <taxon>Planctomycetia</taxon>
        <taxon>Gemmatales</taxon>
        <taxon>Gemmataceae</taxon>
        <taxon>Fimbriiglobus</taxon>
    </lineage>
</organism>
<comment type="caution">
    <text evidence="2">The sequence shown here is derived from an EMBL/GenBank/DDBJ whole genome shotgun (WGS) entry which is preliminary data.</text>
</comment>
<reference evidence="3" key="1">
    <citation type="submission" date="2017-06" db="EMBL/GenBank/DDBJ databases">
        <title>Genome analysis of Fimbriiglobus ruber SP5, the first member of the order Planctomycetales with confirmed chitinolytic capability.</title>
        <authorList>
            <person name="Ravin N.V."/>
            <person name="Rakitin A.L."/>
            <person name="Ivanova A.A."/>
            <person name="Beletsky A.V."/>
            <person name="Kulichevskaya I.S."/>
            <person name="Mardanov A.V."/>
            <person name="Dedysh S.N."/>
        </authorList>
    </citation>
    <scope>NUCLEOTIDE SEQUENCE [LARGE SCALE GENOMIC DNA]</scope>
    <source>
        <strain evidence="3">SP5</strain>
    </source>
</reference>
<evidence type="ECO:0000313" key="2">
    <source>
        <dbReference type="EMBL" id="OWK38628.1"/>
    </source>
</evidence>
<proteinExistence type="predicted"/>
<dbReference type="AlphaFoldDB" id="A0A225DJ66"/>
<accession>A0A225DJ66</accession>
<keyword evidence="3" id="KW-1185">Reference proteome</keyword>
<protein>
    <submittedName>
        <fullName evidence="2">Uncharacterized protein</fullName>
    </submittedName>
</protein>
<evidence type="ECO:0000313" key="3">
    <source>
        <dbReference type="Proteomes" id="UP000214646"/>
    </source>
</evidence>
<keyword evidence="1" id="KW-0472">Membrane</keyword>
<sequence>MIPHSPTNQLLDGSAGPQFATIPTVTSVVIRWLWNMLPQ</sequence>
<name>A0A225DJ66_9BACT</name>
<keyword evidence="1" id="KW-0812">Transmembrane</keyword>
<gene>
    <name evidence="2" type="ORF">FRUB_07748</name>
</gene>
<feature type="transmembrane region" description="Helical" evidence="1">
    <location>
        <begin position="15"/>
        <end position="34"/>
    </location>
</feature>
<keyword evidence="1" id="KW-1133">Transmembrane helix</keyword>
<evidence type="ECO:0000256" key="1">
    <source>
        <dbReference type="SAM" id="Phobius"/>
    </source>
</evidence>
<dbReference type="Proteomes" id="UP000214646">
    <property type="component" value="Unassembled WGS sequence"/>
</dbReference>
<dbReference type="EMBL" id="NIDE01000014">
    <property type="protein sequence ID" value="OWK38628.1"/>
    <property type="molecule type" value="Genomic_DNA"/>
</dbReference>